<dbReference type="PANTHER" id="PTHR38116:SF1">
    <property type="entry name" value="BZIP DOMAIN-CONTAINING PROTEIN"/>
    <property type="match status" value="1"/>
</dbReference>
<evidence type="ECO:0000256" key="1">
    <source>
        <dbReference type="SAM" id="MobiDB-lite"/>
    </source>
</evidence>
<accession>A0A6G1J3Y5</accession>
<dbReference type="InterPro" id="IPR021833">
    <property type="entry name" value="DUF3425"/>
</dbReference>
<dbReference type="PANTHER" id="PTHR38116">
    <property type="entry name" value="CHROMOSOME 7, WHOLE GENOME SHOTGUN SEQUENCE"/>
    <property type="match status" value="1"/>
</dbReference>
<feature type="region of interest" description="Disordered" evidence="1">
    <location>
        <begin position="156"/>
        <end position="175"/>
    </location>
</feature>
<dbReference type="Proteomes" id="UP000799291">
    <property type="component" value="Unassembled WGS sequence"/>
</dbReference>
<proteinExistence type="predicted"/>
<feature type="compositionally biased region" description="Basic residues" evidence="1">
    <location>
        <begin position="34"/>
        <end position="44"/>
    </location>
</feature>
<organism evidence="2 3">
    <name type="scientific">Lentithecium fluviatile CBS 122367</name>
    <dbReference type="NCBI Taxonomy" id="1168545"/>
    <lineage>
        <taxon>Eukaryota</taxon>
        <taxon>Fungi</taxon>
        <taxon>Dikarya</taxon>
        <taxon>Ascomycota</taxon>
        <taxon>Pezizomycotina</taxon>
        <taxon>Dothideomycetes</taxon>
        <taxon>Pleosporomycetidae</taxon>
        <taxon>Pleosporales</taxon>
        <taxon>Massarineae</taxon>
        <taxon>Lentitheciaceae</taxon>
        <taxon>Lentithecium</taxon>
    </lineage>
</organism>
<dbReference type="EMBL" id="MU005580">
    <property type="protein sequence ID" value="KAF2684930.1"/>
    <property type="molecule type" value="Genomic_DNA"/>
</dbReference>
<reference evidence="2" key="1">
    <citation type="journal article" date="2020" name="Stud. Mycol.">
        <title>101 Dothideomycetes genomes: a test case for predicting lifestyles and emergence of pathogens.</title>
        <authorList>
            <person name="Haridas S."/>
            <person name="Albert R."/>
            <person name="Binder M."/>
            <person name="Bloem J."/>
            <person name="Labutti K."/>
            <person name="Salamov A."/>
            <person name="Andreopoulos B."/>
            <person name="Baker S."/>
            <person name="Barry K."/>
            <person name="Bills G."/>
            <person name="Bluhm B."/>
            <person name="Cannon C."/>
            <person name="Castanera R."/>
            <person name="Culley D."/>
            <person name="Daum C."/>
            <person name="Ezra D."/>
            <person name="Gonzalez J."/>
            <person name="Henrissat B."/>
            <person name="Kuo A."/>
            <person name="Liang C."/>
            <person name="Lipzen A."/>
            <person name="Lutzoni F."/>
            <person name="Magnuson J."/>
            <person name="Mondo S."/>
            <person name="Nolan M."/>
            <person name="Ohm R."/>
            <person name="Pangilinan J."/>
            <person name="Park H.-J."/>
            <person name="Ramirez L."/>
            <person name="Alfaro M."/>
            <person name="Sun H."/>
            <person name="Tritt A."/>
            <person name="Yoshinaga Y."/>
            <person name="Zwiers L.-H."/>
            <person name="Turgeon B."/>
            <person name="Goodwin S."/>
            <person name="Spatafora J."/>
            <person name="Crous P."/>
            <person name="Grigoriev I."/>
        </authorList>
    </citation>
    <scope>NUCLEOTIDE SEQUENCE</scope>
    <source>
        <strain evidence="2">CBS 122367</strain>
    </source>
</reference>
<protein>
    <recommendedName>
        <fullName evidence="4">BZIP domain-containing protein</fullName>
    </recommendedName>
</protein>
<dbReference type="Pfam" id="PF11905">
    <property type="entry name" value="DUF3425"/>
    <property type="match status" value="1"/>
</dbReference>
<evidence type="ECO:0000313" key="2">
    <source>
        <dbReference type="EMBL" id="KAF2684930.1"/>
    </source>
</evidence>
<dbReference type="OrthoDB" id="2245989at2759"/>
<name>A0A6G1J3Y5_9PLEO</name>
<feature type="compositionally biased region" description="Polar residues" evidence="1">
    <location>
        <begin position="163"/>
        <end position="175"/>
    </location>
</feature>
<keyword evidence="3" id="KW-1185">Reference proteome</keyword>
<gene>
    <name evidence="2" type="ORF">K458DRAFT_487172</name>
</gene>
<feature type="region of interest" description="Disordered" evidence="1">
    <location>
        <begin position="29"/>
        <end position="55"/>
    </location>
</feature>
<evidence type="ECO:0000313" key="3">
    <source>
        <dbReference type="Proteomes" id="UP000799291"/>
    </source>
</evidence>
<evidence type="ECO:0008006" key="4">
    <source>
        <dbReference type="Google" id="ProtNLM"/>
    </source>
</evidence>
<sequence>MASSSAIGARTSSIAEMWIRNEDDWSGISDPNARRRIQNRRNQRRLSTDREEKKGTAVKPLLRKVRSWCLRWFSSRQSPPSFDINAIADAIRRVHILDIESEHNRIVIRNFEDLAYRYYAAGAPAITLRPSLSQVNFIRALWTNVEVLGISSGQMSDDDAPSPFNSPDTNQAEASTTLASRLPVGLRPTDLQRVTLHHPWIDLLPIPEIRDNLFRRGFDFFDEEELCHDMRGRVHQDPGVLVWRDPWDPSGWEVTESFVRSWGWAVIGCWDLFHSTNKWRAQRGEKPLFHFPSAKE</sequence>
<feature type="compositionally biased region" description="Basic and acidic residues" evidence="1">
    <location>
        <begin position="46"/>
        <end position="55"/>
    </location>
</feature>
<dbReference type="AlphaFoldDB" id="A0A6G1J3Y5"/>